<dbReference type="Proteomes" id="UP001151699">
    <property type="component" value="Chromosome B"/>
</dbReference>
<comment type="caution">
    <text evidence="8">The sequence shown here is derived from an EMBL/GenBank/DDBJ whole genome shotgun (WGS) entry which is preliminary data.</text>
</comment>
<dbReference type="OrthoDB" id="338850at2759"/>
<evidence type="ECO:0000313" key="9">
    <source>
        <dbReference type="Proteomes" id="UP001151699"/>
    </source>
</evidence>
<evidence type="ECO:0000256" key="1">
    <source>
        <dbReference type="ARBA" id="ARBA00007926"/>
    </source>
</evidence>
<evidence type="ECO:0000259" key="7">
    <source>
        <dbReference type="Pfam" id="PF01778"/>
    </source>
</evidence>
<keyword evidence="2 8" id="KW-0689">Ribosomal protein</keyword>
<dbReference type="AlphaFoldDB" id="A0A9Q0N3H1"/>
<evidence type="ECO:0000256" key="2">
    <source>
        <dbReference type="ARBA" id="ARBA00022980"/>
    </source>
</evidence>
<accession>A0A9Q0N3H1</accession>
<dbReference type="FunFam" id="3.30.390.110:FF:000002">
    <property type="entry name" value="60S ribosomal protein L28"/>
    <property type="match status" value="1"/>
</dbReference>
<feature type="region of interest" description="Disordered" evidence="6">
    <location>
        <begin position="125"/>
        <end position="147"/>
    </location>
</feature>
<reference evidence="8" key="1">
    <citation type="submission" date="2022-07" db="EMBL/GenBank/DDBJ databases">
        <authorList>
            <person name="Trinca V."/>
            <person name="Uliana J.V.C."/>
            <person name="Torres T.T."/>
            <person name="Ward R.J."/>
            <person name="Monesi N."/>
        </authorList>
    </citation>
    <scope>NUCLEOTIDE SEQUENCE</scope>
    <source>
        <strain evidence="8">HSMRA1968</strain>
        <tissue evidence="8">Whole embryos</tissue>
    </source>
</reference>
<evidence type="ECO:0000256" key="5">
    <source>
        <dbReference type="ARBA" id="ARBA00035330"/>
    </source>
</evidence>
<evidence type="ECO:0000313" key="8">
    <source>
        <dbReference type="EMBL" id="KAJ6642736.1"/>
    </source>
</evidence>
<dbReference type="Pfam" id="PF01778">
    <property type="entry name" value="Ribosomal_L28e"/>
    <property type="match status" value="1"/>
</dbReference>
<evidence type="ECO:0000256" key="4">
    <source>
        <dbReference type="ARBA" id="ARBA00035223"/>
    </source>
</evidence>
<proteinExistence type="inferred from homology"/>
<evidence type="ECO:0000256" key="6">
    <source>
        <dbReference type="SAM" id="MobiDB-lite"/>
    </source>
</evidence>
<dbReference type="EMBL" id="WJQU01000002">
    <property type="protein sequence ID" value="KAJ6642736.1"/>
    <property type="molecule type" value="Genomic_DNA"/>
</dbReference>
<organism evidence="8 9">
    <name type="scientific">Pseudolycoriella hygida</name>
    <dbReference type="NCBI Taxonomy" id="35572"/>
    <lineage>
        <taxon>Eukaryota</taxon>
        <taxon>Metazoa</taxon>
        <taxon>Ecdysozoa</taxon>
        <taxon>Arthropoda</taxon>
        <taxon>Hexapoda</taxon>
        <taxon>Insecta</taxon>
        <taxon>Pterygota</taxon>
        <taxon>Neoptera</taxon>
        <taxon>Endopterygota</taxon>
        <taxon>Diptera</taxon>
        <taxon>Nematocera</taxon>
        <taxon>Sciaroidea</taxon>
        <taxon>Sciaridae</taxon>
        <taxon>Pseudolycoriella</taxon>
    </lineage>
</organism>
<feature type="domain" description="Ribosomal eL28/Mak16" evidence="7">
    <location>
        <begin position="7"/>
        <end position="123"/>
    </location>
</feature>
<dbReference type="InterPro" id="IPR002672">
    <property type="entry name" value="Ribosomal_eL28"/>
</dbReference>
<dbReference type="GO" id="GO:0005840">
    <property type="term" value="C:ribosome"/>
    <property type="evidence" value="ECO:0007669"/>
    <property type="project" value="UniProtKB-KW"/>
</dbReference>
<sequence length="147" mass="16370">MSSSADLNWLIIRNNNAHLLKKTNIKKPFSTERNNLTNVSSFRYSGLVHSKTLAVVPADKTGFTVVYKKQGQVIKPAKSSVRVTFKHGARRSLKKLKNLLRFNKYRADLRQAALRRASAVIRSQKVPKSAKKAKVASAAPAANKKLD</sequence>
<dbReference type="GO" id="GO:1990904">
    <property type="term" value="C:ribonucleoprotein complex"/>
    <property type="evidence" value="ECO:0007669"/>
    <property type="project" value="UniProtKB-KW"/>
</dbReference>
<dbReference type="GO" id="GO:0006412">
    <property type="term" value="P:translation"/>
    <property type="evidence" value="ECO:0007669"/>
    <property type="project" value="InterPro"/>
</dbReference>
<keyword evidence="3" id="KW-0687">Ribonucleoprotein</keyword>
<evidence type="ECO:0000256" key="3">
    <source>
        <dbReference type="ARBA" id="ARBA00023274"/>
    </source>
</evidence>
<dbReference type="PANTHER" id="PTHR10544">
    <property type="entry name" value="60S RIBOSOMAL PROTEIN L28"/>
    <property type="match status" value="1"/>
</dbReference>
<feature type="compositionally biased region" description="Low complexity" evidence="6">
    <location>
        <begin position="135"/>
        <end position="147"/>
    </location>
</feature>
<dbReference type="GO" id="GO:0003735">
    <property type="term" value="F:structural constituent of ribosome"/>
    <property type="evidence" value="ECO:0007669"/>
    <property type="project" value="InterPro"/>
</dbReference>
<protein>
    <recommendedName>
        <fullName evidence="4">Large ribosomal subunit protein eL28</fullName>
    </recommendedName>
    <alternativeName>
        <fullName evidence="5">60S ribosomal protein L28</fullName>
    </alternativeName>
</protein>
<dbReference type="Gene3D" id="3.30.390.110">
    <property type="match status" value="1"/>
</dbReference>
<gene>
    <name evidence="8" type="primary">RpL28</name>
    <name evidence="8" type="ORF">Bhyg_07690</name>
</gene>
<comment type="similarity">
    <text evidence="1">Belongs to the eukaryotic ribosomal protein eL28 family.</text>
</comment>
<dbReference type="InterPro" id="IPR029004">
    <property type="entry name" value="Ribosomal_eL28/Mak16"/>
</dbReference>
<name>A0A9Q0N3H1_9DIPT</name>
<keyword evidence="9" id="KW-1185">Reference proteome</keyword>